<dbReference type="InterPro" id="IPR051531">
    <property type="entry name" value="N-acetyltransferase"/>
</dbReference>
<sequence>MILRPWAAGDAVAALPVYGVHEVSRWLAPALEPVLDLADMERLIERWVTESDTLEPPQGRWAIFLRETDQLVGGVALLPLPPFGSDLEIGWQLAPDVWGQGLAAEAGHAVAHQAFESEVGVEELFAVVRPRNSRGAATARRVGMEWVGETEKYYNLSLQVYRLRKGDLDASGPTAAFR</sequence>
<keyword evidence="3" id="KW-1185">Reference proteome</keyword>
<dbReference type="InterPro" id="IPR016181">
    <property type="entry name" value="Acyl_CoA_acyltransferase"/>
</dbReference>
<dbReference type="Pfam" id="PF13302">
    <property type="entry name" value="Acetyltransf_3"/>
    <property type="match status" value="1"/>
</dbReference>
<name>A0ABZ1ZY71_STRNV</name>
<dbReference type="RefSeq" id="WP_329073739.1">
    <property type="nucleotide sequence ID" value="NZ_CP109389.1"/>
</dbReference>
<reference evidence="2" key="1">
    <citation type="submission" date="2022-10" db="EMBL/GenBank/DDBJ databases">
        <title>The complete genomes of actinobacterial strains from the NBC collection.</title>
        <authorList>
            <person name="Joergensen T.S."/>
            <person name="Alvarez Arevalo M."/>
            <person name="Sterndorff E.B."/>
            <person name="Faurdal D."/>
            <person name="Vuksanovic O."/>
            <person name="Mourched A.-S."/>
            <person name="Charusanti P."/>
            <person name="Shaw S."/>
            <person name="Blin K."/>
            <person name="Weber T."/>
        </authorList>
    </citation>
    <scope>NUCLEOTIDE SEQUENCE</scope>
    <source>
        <strain evidence="2">NBC_01432</strain>
    </source>
</reference>
<dbReference type="InterPro" id="IPR000182">
    <property type="entry name" value="GNAT_dom"/>
</dbReference>
<evidence type="ECO:0000313" key="3">
    <source>
        <dbReference type="Proteomes" id="UP001432209"/>
    </source>
</evidence>
<dbReference type="GeneID" id="91347039"/>
<evidence type="ECO:0000259" key="1">
    <source>
        <dbReference type="PROSITE" id="PS51186"/>
    </source>
</evidence>
<dbReference type="PROSITE" id="PS51186">
    <property type="entry name" value="GNAT"/>
    <property type="match status" value="1"/>
</dbReference>
<protein>
    <submittedName>
        <fullName evidence="2">GNAT family N-acetyltransferase</fullName>
    </submittedName>
</protein>
<organism evidence="2 3">
    <name type="scientific">Streptomyces niveus</name>
    <name type="common">Streptomyces spheroides</name>
    <dbReference type="NCBI Taxonomy" id="193462"/>
    <lineage>
        <taxon>Bacteria</taxon>
        <taxon>Bacillati</taxon>
        <taxon>Actinomycetota</taxon>
        <taxon>Actinomycetes</taxon>
        <taxon>Kitasatosporales</taxon>
        <taxon>Streptomycetaceae</taxon>
        <taxon>Streptomyces</taxon>
    </lineage>
</organism>
<dbReference type="SUPFAM" id="SSF55729">
    <property type="entry name" value="Acyl-CoA N-acyltransferases (Nat)"/>
    <property type="match status" value="1"/>
</dbReference>
<feature type="domain" description="N-acetyltransferase" evidence="1">
    <location>
        <begin position="18"/>
        <end position="167"/>
    </location>
</feature>
<dbReference type="Gene3D" id="3.40.630.30">
    <property type="match status" value="1"/>
</dbReference>
<dbReference type="Proteomes" id="UP001432209">
    <property type="component" value="Chromosome"/>
</dbReference>
<evidence type="ECO:0000313" key="2">
    <source>
        <dbReference type="EMBL" id="WUX50183.1"/>
    </source>
</evidence>
<accession>A0ABZ1ZY71</accession>
<dbReference type="PANTHER" id="PTHR43792">
    <property type="entry name" value="GNAT FAMILY, PUTATIVE (AFU_ORTHOLOGUE AFUA_3G00765)-RELATED-RELATED"/>
    <property type="match status" value="1"/>
</dbReference>
<dbReference type="EMBL" id="CP109495">
    <property type="protein sequence ID" value="WUX50183.1"/>
    <property type="molecule type" value="Genomic_DNA"/>
</dbReference>
<gene>
    <name evidence="2" type="ORF">OG442_00630</name>
</gene>
<dbReference type="PANTHER" id="PTHR43792:SF1">
    <property type="entry name" value="N-ACETYLTRANSFERASE DOMAIN-CONTAINING PROTEIN"/>
    <property type="match status" value="1"/>
</dbReference>
<proteinExistence type="predicted"/>